<dbReference type="GeneID" id="87949032"/>
<keyword evidence="2" id="KW-1185">Reference proteome</keyword>
<gene>
    <name evidence="1" type="ORF">CDEST_12532</name>
</gene>
<name>A0AAX4IWJ9_9PEZI</name>
<dbReference type="AlphaFoldDB" id="A0AAX4IWJ9"/>
<reference evidence="2" key="1">
    <citation type="journal article" date="2023" name="bioRxiv">
        <title>Complete genome of the Medicago anthracnose fungus, Colletotrichum destructivum, reveals a mini-chromosome-like region within a core chromosome.</title>
        <authorList>
            <person name="Lapalu N."/>
            <person name="Simon A."/>
            <person name="Lu A."/>
            <person name="Plaumann P.-L."/>
            <person name="Amselem J."/>
            <person name="Pigne S."/>
            <person name="Auger A."/>
            <person name="Koch C."/>
            <person name="Dallery J.-F."/>
            <person name="O'Connell R.J."/>
        </authorList>
    </citation>
    <scope>NUCLEOTIDE SEQUENCE [LARGE SCALE GENOMIC DNA]</scope>
    <source>
        <strain evidence="2">CBS 520.97</strain>
    </source>
</reference>
<evidence type="ECO:0000313" key="2">
    <source>
        <dbReference type="Proteomes" id="UP001322277"/>
    </source>
</evidence>
<dbReference type="RefSeq" id="XP_062784739.1">
    <property type="nucleotide sequence ID" value="XM_062928688.1"/>
</dbReference>
<organism evidence="1 2">
    <name type="scientific">Colletotrichum destructivum</name>
    <dbReference type="NCBI Taxonomy" id="34406"/>
    <lineage>
        <taxon>Eukaryota</taxon>
        <taxon>Fungi</taxon>
        <taxon>Dikarya</taxon>
        <taxon>Ascomycota</taxon>
        <taxon>Pezizomycotina</taxon>
        <taxon>Sordariomycetes</taxon>
        <taxon>Hypocreomycetidae</taxon>
        <taxon>Glomerellales</taxon>
        <taxon>Glomerellaceae</taxon>
        <taxon>Colletotrichum</taxon>
        <taxon>Colletotrichum destructivum species complex</taxon>
    </lineage>
</organism>
<dbReference type="KEGG" id="cdet:87949032"/>
<dbReference type="Proteomes" id="UP001322277">
    <property type="component" value="Chromosome 8"/>
</dbReference>
<sequence>MSDVGFTGQERVASLFQSDWRQRIFRQRQRIDVYLGQRIPNVFWVRQEVWSDDGDDEDDDD</sequence>
<evidence type="ECO:0000313" key="1">
    <source>
        <dbReference type="EMBL" id="WQF87518.1"/>
    </source>
</evidence>
<dbReference type="EMBL" id="CP137312">
    <property type="protein sequence ID" value="WQF87518.1"/>
    <property type="molecule type" value="Genomic_DNA"/>
</dbReference>
<protein>
    <submittedName>
        <fullName evidence="1">Uncharacterized protein</fullName>
    </submittedName>
</protein>
<proteinExistence type="predicted"/>
<accession>A0AAX4IWJ9</accession>